<dbReference type="GeneID" id="19976927"/>
<dbReference type="PANTHER" id="PTHR37994:SF4">
    <property type="entry name" value="ER TRANSPORTER 6TM N-TERMINAL DOMAIN-CONTAINING PROTEIN-RELATED"/>
    <property type="match status" value="1"/>
</dbReference>
<evidence type="ECO:0000313" key="10">
    <source>
        <dbReference type="Proteomes" id="UP000030752"/>
    </source>
</evidence>
<evidence type="ECO:0000256" key="3">
    <source>
        <dbReference type="ARBA" id="ARBA00022989"/>
    </source>
</evidence>
<dbReference type="EMBL" id="KB822712">
    <property type="protein sequence ID" value="ETN45755.1"/>
    <property type="molecule type" value="Genomic_DNA"/>
</dbReference>
<feature type="transmembrane region" description="Helical" evidence="6">
    <location>
        <begin position="155"/>
        <end position="173"/>
    </location>
</feature>
<feature type="transmembrane region" description="Helical" evidence="6">
    <location>
        <begin position="685"/>
        <end position="705"/>
    </location>
</feature>
<dbReference type="eggNOG" id="KOG4711">
    <property type="taxonomic scope" value="Eukaryota"/>
</dbReference>
<dbReference type="Pfam" id="PF10337">
    <property type="entry name" value="ArAE_2_N"/>
    <property type="match status" value="1"/>
</dbReference>
<dbReference type="Pfam" id="PF13515">
    <property type="entry name" value="FUSC_2"/>
    <property type="match status" value="1"/>
</dbReference>
<sequence length="1088" mass="120510">MTDPTATTKQPNVIKRLWKKTGLTPFFIVLACKGALPSTIALAAYEATGWADTYTTLGYLVAIISHLSLAIQPRAKFLQSLFTSLIFTCTGAALALLEIQCVVAARRRPHAPPSTGGSGSPETPTYNAAACAVAGTWLFVWVFIANSVKAARPQLMLPVIQSVIFVVVASVYAPSFPSMEAGESFVRRLLITFLTGYAVATGVSLFVLPITSRASVTKQLGGFTGLLKACIAAHGNYMKAIHNSTGSKGEASAEETNAAEALKATIMKSNELLGKIKLEIGFARKELAYGKLSPHHFSEIYSLIRKVYLPVIGMTTFLEIVTALREHRATISDVPDVKEAMEAARKLESEEWEEVVTISQEAYAGYQTALFSGLQHVAYQLELEKRPKTVADVEKAAESSVRPGDRGFAMHLETELLKYEDLRIGIIQEWATGKGLALPKHFWRNVTDQPQLHRQTTAIVRERLNQHQLYMILYMNFLNFSVGKALLELAKYADGLVEDGTMARRRIINPGFRRIHKLFMDALTQSSIDETLSAGVNGGSNIYMGDALNKKKDPEHLPPTNAYEKATDFLRRVPAFFQSRCAAFGFRAALATMSIAIIAYLRRTHPFFLEQRGMWALIMVAISMDPFAGQGLFGFAGRVAGTTFAMVASIVIWYMCDHKHAAIIPIFWLYMSGWMLFIIKLPQFAVIGMISSVTVVLIIGYELQVDVIGRRLATSNGQAYYPVELLAVYRLATVGAGLFVAWIWTYFPFPITTHGALRRNVGDTLYILANFYSCVHSTLDVRLHLGHGIHDLPKGHPVYELDSARNKVFGKVLLMLNQLRVHLKFSKIEPTFGGKFPRDKYAELVDSLQNVFSYFALLVYSSNAFIDSGGDRDVLRDATVGTSQLNGNALSTTANEDASDVDEKKDNINYPRQRLTKEEEERWLVNFRAFVADAHQRVTSHEITKTLCLLSSAIRSSQPLPPYLLPPRPVAQSMKEYEEPNTDAAAAEKRKQRREAQEQDLLGIENFAHPAYAAFAVGEVASAFVTAELGKIVRIIRELVGEVDFSFHVHSTEGPTGLKRGTTGDEKWWEVLVEELQGTNGKTKTKGE</sequence>
<dbReference type="PANTHER" id="PTHR37994">
    <property type="entry name" value="ARAE_2_N DOMAIN-CONTAINING PROTEIN-RELATED"/>
    <property type="match status" value="1"/>
</dbReference>
<feature type="transmembrane region" description="Helical" evidence="6">
    <location>
        <begin position="81"/>
        <end position="105"/>
    </location>
</feature>
<dbReference type="STRING" id="1220924.W2SAV1"/>
<evidence type="ECO:0008006" key="11">
    <source>
        <dbReference type="Google" id="ProtNLM"/>
    </source>
</evidence>
<feature type="domain" description="Integral membrane bound transporter" evidence="8">
    <location>
        <begin position="597"/>
        <end position="744"/>
    </location>
</feature>
<organism evidence="9 10">
    <name type="scientific">Cyphellophora europaea (strain CBS 101466)</name>
    <name type="common">Phialophora europaea</name>
    <dbReference type="NCBI Taxonomy" id="1220924"/>
    <lineage>
        <taxon>Eukaryota</taxon>
        <taxon>Fungi</taxon>
        <taxon>Dikarya</taxon>
        <taxon>Ascomycota</taxon>
        <taxon>Pezizomycotina</taxon>
        <taxon>Eurotiomycetes</taxon>
        <taxon>Chaetothyriomycetidae</taxon>
        <taxon>Chaetothyriales</taxon>
        <taxon>Cyphellophoraceae</taxon>
        <taxon>Cyphellophora</taxon>
    </lineage>
</organism>
<protein>
    <recommendedName>
        <fullName evidence="11">ER transporter 6TM N-terminal domain-containing protein</fullName>
    </recommendedName>
</protein>
<dbReference type="AlphaFoldDB" id="W2SAV1"/>
<name>W2SAV1_CYPE1</name>
<feature type="domain" description="Putative ER transporter 6TM N-terminal" evidence="7">
    <location>
        <begin position="126"/>
        <end position="361"/>
    </location>
</feature>
<reference evidence="9 10" key="1">
    <citation type="submission" date="2013-03" db="EMBL/GenBank/DDBJ databases">
        <title>The Genome Sequence of Phialophora europaea CBS 101466.</title>
        <authorList>
            <consortium name="The Broad Institute Genomics Platform"/>
            <person name="Cuomo C."/>
            <person name="de Hoog S."/>
            <person name="Gorbushina A."/>
            <person name="Walker B."/>
            <person name="Young S.K."/>
            <person name="Zeng Q."/>
            <person name="Gargeya S."/>
            <person name="Fitzgerald M."/>
            <person name="Haas B."/>
            <person name="Abouelleil A."/>
            <person name="Allen A.W."/>
            <person name="Alvarado L."/>
            <person name="Arachchi H.M."/>
            <person name="Berlin A.M."/>
            <person name="Chapman S.B."/>
            <person name="Gainer-Dewar J."/>
            <person name="Goldberg J."/>
            <person name="Griggs A."/>
            <person name="Gujja S."/>
            <person name="Hansen M."/>
            <person name="Howarth C."/>
            <person name="Imamovic A."/>
            <person name="Ireland A."/>
            <person name="Larimer J."/>
            <person name="McCowan C."/>
            <person name="Murphy C."/>
            <person name="Pearson M."/>
            <person name="Poon T.W."/>
            <person name="Priest M."/>
            <person name="Roberts A."/>
            <person name="Saif S."/>
            <person name="Shea T."/>
            <person name="Sisk P."/>
            <person name="Sykes S."/>
            <person name="Wortman J."/>
            <person name="Nusbaum C."/>
            <person name="Birren B."/>
        </authorList>
    </citation>
    <scope>NUCLEOTIDE SEQUENCE [LARGE SCALE GENOMIC DNA]</scope>
    <source>
        <strain evidence="9 10">CBS 101466</strain>
    </source>
</reference>
<feature type="transmembrane region" description="Helical" evidence="6">
    <location>
        <begin position="125"/>
        <end position="143"/>
    </location>
</feature>
<keyword evidence="4 6" id="KW-0472">Membrane</keyword>
<evidence type="ECO:0000256" key="4">
    <source>
        <dbReference type="ARBA" id="ARBA00023136"/>
    </source>
</evidence>
<evidence type="ECO:0000256" key="5">
    <source>
        <dbReference type="SAM" id="MobiDB-lite"/>
    </source>
</evidence>
<feature type="transmembrane region" description="Helical" evidence="6">
    <location>
        <begin position="661"/>
        <end position="679"/>
    </location>
</feature>
<feature type="region of interest" description="Disordered" evidence="5">
    <location>
        <begin position="978"/>
        <end position="997"/>
    </location>
</feature>
<dbReference type="GO" id="GO:0016020">
    <property type="term" value="C:membrane"/>
    <property type="evidence" value="ECO:0007669"/>
    <property type="project" value="UniProtKB-SubCell"/>
</dbReference>
<dbReference type="Proteomes" id="UP000030752">
    <property type="component" value="Unassembled WGS sequence"/>
</dbReference>
<dbReference type="VEuPathDB" id="FungiDB:HMPREF1541_09588"/>
<feature type="transmembrane region" description="Helical" evidence="6">
    <location>
        <begin position="23"/>
        <end position="45"/>
    </location>
</feature>
<dbReference type="InParanoid" id="W2SAV1"/>
<proteinExistence type="predicted"/>
<feature type="transmembrane region" description="Helical" evidence="6">
    <location>
        <begin position="51"/>
        <end position="69"/>
    </location>
</feature>
<feature type="transmembrane region" description="Helical" evidence="6">
    <location>
        <begin position="582"/>
        <end position="601"/>
    </location>
</feature>
<dbReference type="HOGENOM" id="CLU_001788_0_1_1"/>
<evidence type="ECO:0000313" key="9">
    <source>
        <dbReference type="EMBL" id="ETN45755.1"/>
    </source>
</evidence>
<evidence type="ECO:0000256" key="6">
    <source>
        <dbReference type="SAM" id="Phobius"/>
    </source>
</evidence>
<keyword evidence="2 6" id="KW-0812">Transmembrane</keyword>
<feature type="transmembrane region" description="Helical" evidence="6">
    <location>
        <begin position="185"/>
        <end position="208"/>
    </location>
</feature>
<evidence type="ECO:0000256" key="2">
    <source>
        <dbReference type="ARBA" id="ARBA00022692"/>
    </source>
</evidence>
<feature type="transmembrane region" description="Helical" evidence="6">
    <location>
        <begin position="726"/>
        <end position="747"/>
    </location>
</feature>
<dbReference type="InterPro" id="IPR018823">
    <property type="entry name" value="ArAE_2_N"/>
</dbReference>
<dbReference type="RefSeq" id="XP_008712483.1">
    <property type="nucleotide sequence ID" value="XM_008714261.1"/>
</dbReference>
<dbReference type="OrthoDB" id="2274698at2759"/>
<comment type="subcellular location">
    <subcellularLocation>
        <location evidence="1">Membrane</location>
        <topology evidence="1">Multi-pass membrane protein</topology>
    </subcellularLocation>
</comment>
<feature type="transmembrane region" description="Helical" evidence="6">
    <location>
        <begin position="635"/>
        <end position="654"/>
    </location>
</feature>
<gene>
    <name evidence="9" type="ORF">HMPREF1541_09588</name>
</gene>
<keyword evidence="3 6" id="KW-1133">Transmembrane helix</keyword>
<accession>W2SAV1</accession>
<feature type="compositionally biased region" description="Basic and acidic residues" evidence="5">
    <location>
        <begin position="986"/>
        <end position="997"/>
    </location>
</feature>
<evidence type="ECO:0000259" key="8">
    <source>
        <dbReference type="Pfam" id="PF13515"/>
    </source>
</evidence>
<evidence type="ECO:0000259" key="7">
    <source>
        <dbReference type="Pfam" id="PF10337"/>
    </source>
</evidence>
<keyword evidence="10" id="KW-1185">Reference proteome</keyword>
<dbReference type="InterPro" id="IPR049453">
    <property type="entry name" value="Memb_transporter_dom"/>
</dbReference>
<evidence type="ECO:0000256" key="1">
    <source>
        <dbReference type="ARBA" id="ARBA00004141"/>
    </source>
</evidence>